<keyword evidence="8" id="KW-1133">Transmembrane helix</keyword>
<keyword evidence="4" id="KW-1015">Disulfide bond</keyword>
<proteinExistence type="inferred from homology"/>
<comment type="caution">
    <text evidence="10">The sequence shown here is derived from an EMBL/GenBank/DDBJ whole genome shotgun (WGS) entry which is preliminary data.</text>
</comment>
<evidence type="ECO:0000256" key="6">
    <source>
        <dbReference type="ARBA" id="ARBA00034311"/>
    </source>
</evidence>
<evidence type="ECO:0000256" key="3">
    <source>
        <dbReference type="ARBA" id="ARBA00023008"/>
    </source>
</evidence>
<feature type="region of interest" description="Disordered" evidence="7">
    <location>
        <begin position="254"/>
        <end position="337"/>
    </location>
</feature>
<feature type="transmembrane region" description="Helical" evidence="8">
    <location>
        <begin position="27"/>
        <end position="53"/>
    </location>
</feature>
<dbReference type="InterPro" id="IPR052282">
    <property type="entry name" value="Starch-active_LPMO"/>
</dbReference>
<evidence type="ECO:0000313" key="10">
    <source>
        <dbReference type="EMBL" id="DAZ94946.1"/>
    </source>
</evidence>
<keyword evidence="8" id="KW-0472">Membrane</keyword>
<organism evidence="10 11">
    <name type="scientific">Lagenidium giganteum</name>
    <dbReference type="NCBI Taxonomy" id="4803"/>
    <lineage>
        <taxon>Eukaryota</taxon>
        <taxon>Sar</taxon>
        <taxon>Stramenopiles</taxon>
        <taxon>Oomycota</taxon>
        <taxon>Peronosporomycetes</taxon>
        <taxon>Pythiales</taxon>
        <taxon>Pythiaceae</taxon>
    </lineage>
</organism>
<evidence type="ECO:0000256" key="5">
    <source>
        <dbReference type="ARBA" id="ARBA00023180"/>
    </source>
</evidence>
<comment type="cofactor">
    <cofactor evidence="1">
        <name>Cu(2+)</name>
        <dbReference type="ChEBI" id="CHEBI:29036"/>
    </cofactor>
</comment>
<comment type="similarity">
    <text evidence="6">Belongs to the polysaccharide monooxygenase AA13 family.</text>
</comment>
<sequence length="365" mass="38206">MREQPTKTTAHFPILLFPNNHRPPPNIFINIIIMHAVANLAIVAAFLQAASIVQVDAHGRMIDPPHRGYMNKAGHKQIEIDYDDQSLNAGGTAETGSGKHGVCGDPYSAATPRAHETGGKYGKFPTLGKDAIGGCYKPGSVVTVKTQLTANHLGYFRYQLCPLKGKNDGETEDCFTTLKTPSGDEKVPVQAGVNDYSPQVQLPQGVECSGDQHCVLRWWYRGGNNAGGDSAVQEEFWNCADIYISNNCADAGDNNNKNSTTPAPGPAPAPTGAPTSVPSASPGPAPEPTTTSPGPAPSSGAPSSSPASGSPAPAPSGTDAAPRKKREAGSSGCRSVESNAQLDNWCSINCERGYCPESTCTCEGK</sequence>
<gene>
    <name evidence="10" type="ORF">N0F65_000325</name>
</gene>
<dbReference type="Pfam" id="PF03067">
    <property type="entry name" value="LPMO_10"/>
    <property type="match status" value="1"/>
</dbReference>
<reference evidence="10" key="1">
    <citation type="submission" date="2022-11" db="EMBL/GenBank/DDBJ databases">
        <authorList>
            <person name="Morgan W.R."/>
            <person name="Tartar A."/>
        </authorList>
    </citation>
    <scope>NUCLEOTIDE SEQUENCE</scope>
    <source>
        <strain evidence="10">ARSEF 373</strain>
    </source>
</reference>
<dbReference type="PANTHER" id="PTHR36575">
    <property type="entry name" value="BINDING PROTEIN, PUTATIVE (AFU_ORTHOLOGUE AFUA_1G14430)-RELATED"/>
    <property type="match status" value="1"/>
</dbReference>
<protein>
    <recommendedName>
        <fullName evidence="9">Chitin-binding type-4 domain-containing protein</fullName>
    </recommendedName>
</protein>
<dbReference type="Proteomes" id="UP001146120">
    <property type="component" value="Unassembled WGS sequence"/>
</dbReference>
<evidence type="ECO:0000256" key="2">
    <source>
        <dbReference type="ARBA" id="ARBA00022723"/>
    </source>
</evidence>
<dbReference type="AlphaFoldDB" id="A0AAV2YM78"/>
<evidence type="ECO:0000256" key="4">
    <source>
        <dbReference type="ARBA" id="ARBA00023157"/>
    </source>
</evidence>
<keyword evidence="3" id="KW-0186">Copper</keyword>
<dbReference type="PANTHER" id="PTHR36575:SF2">
    <property type="entry name" value="CHITIN-BINDING TYPE-4 DOMAIN-CONTAINING PROTEIN-RELATED"/>
    <property type="match status" value="1"/>
</dbReference>
<keyword evidence="5" id="KW-0325">Glycoprotein</keyword>
<evidence type="ECO:0000313" key="11">
    <source>
        <dbReference type="Proteomes" id="UP001146120"/>
    </source>
</evidence>
<evidence type="ECO:0000256" key="8">
    <source>
        <dbReference type="SAM" id="Phobius"/>
    </source>
</evidence>
<feature type="domain" description="Chitin-binding type-4" evidence="9">
    <location>
        <begin position="58"/>
        <end position="242"/>
    </location>
</feature>
<reference evidence="10" key="2">
    <citation type="journal article" date="2023" name="Microbiol Resour">
        <title>Decontamination and Annotation of the Draft Genome Sequence of the Oomycete Lagenidium giganteum ARSEF 373.</title>
        <authorList>
            <person name="Morgan W.R."/>
            <person name="Tartar A."/>
        </authorList>
    </citation>
    <scope>NUCLEOTIDE SEQUENCE</scope>
    <source>
        <strain evidence="10">ARSEF 373</strain>
    </source>
</reference>
<keyword evidence="8" id="KW-0812">Transmembrane</keyword>
<feature type="compositionally biased region" description="Low complexity" evidence="7">
    <location>
        <begin position="288"/>
        <end position="320"/>
    </location>
</feature>
<name>A0AAV2YM78_9STRA</name>
<keyword evidence="11" id="KW-1185">Reference proteome</keyword>
<dbReference type="EMBL" id="DAKRPA010000225">
    <property type="protein sequence ID" value="DAZ94946.1"/>
    <property type="molecule type" value="Genomic_DNA"/>
</dbReference>
<evidence type="ECO:0000256" key="7">
    <source>
        <dbReference type="SAM" id="MobiDB-lite"/>
    </source>
</evidence>
<evidence type="ECO:0000259" key="9">
    <source>
        <dbReference type="Pfam" id="PF03067"/>
    </source>
</evidence>
<evidence type="ECO:0000256" key="1">
    <source>
        <dbReference type="ARBA" id="ARBA00001973"/>
    </source>
</evidence>
<dbReference type="GO" id="GO:0046872">
    <property type="term" value="F:metal ion binding"/>
    <property type="evidence" value="ECO:0007669"/>
    <property type="project" value="UniProtKB-KW"/>
</dbReference>
<keyword evidence="2" id="KW-0479">Metal-binding</keyword>
<accession>A0AAV2YM78</accession>
<dbReference type="InterPro" id="IPR004302">
    <property type="entry name" value="Cellulose/chitin-bd_N"/>
</dbReference>